<organism evidence="1 2">
    <name type="scientific">Sporothrix eucalyptigena</name>
    <dbReference type="NCBI Taxonomy" id="1812306"/>
    <lineage>
        <taxon>Eukaryota</taxon>
        <taxon>Fungi</taxon>
        <taxon>Dikarya</taxon>
        <taxon>Ascomycota</taxon>
        <taxon>Pezizomycotina</taxon>
        <taxon>Sordariomycetes</taxon>
        <taxon>Sordariomycetidae</taxon>
        <taxon>Ophiostomatales</taxon>
        <taxon>Ophiostomataceae</taxon>
        <taxon>Sporothrix</taxon>
    </lineage>
</organism>
<evidence type="ECO:0000313" key="2">
    <source>
        <dbReference type="Proteomes" id="UP001642482"/>
    </source>
</evidence>
<sequence length="244" mass="27508">MSPCPYMLWVNSQPTTVDDATWVKMYTTEHVADMVSTRTVDRASYYRAVRAPVGPLPAPSEYHPLNYVAVYQTDYEDCVRHPLYGGIRHHSTLLPPPGRIDRNGDFHARNYKMVQDYDPEAVGKNGEKPPPFILTVEIGPKDEAAYTKWVEDEHLPLVHKITGHRRSQRYVIGPPITDGKDPKDHDLSSVGKHFIIHEFDSLKPLLENDASAQEAFGSEGAKAAFANSSVTVLRMWELVKPVGW</sequence>
<protein>
    <recommendedName>
        <fullName evidence="3">EthD domain-containing protein</fullName>
    </recommendedName>
</protein>
<evidence type="ECO:0000313" key="1">
    <source>
        <dbReference type="EMBL" id="CAK7212815.1"/>
    </source>
</evidence>
<name>A0ABP0AZT8_9PEZI</name>
<keyword evidence="2" id="KW-1185">Reference proteome</keyword>
<evidence type="ECO:0008006" key="3">
    <source>
        <dbReference type="Google" id="ProtNLM"/>
    </source>
</evidence>
<proteinExistence type="predicted"/>
<gene>
    <name evidence="1" type="ORF">SEUCBS140593_001635</name>
</gene>
<dbReference type="Proteomes" id="UP001642482">
    <property type="component" value="Unassembled WGS sequence"/>
</dbReference>
<dbReference type="EMBL" id="CAWUHD010000010">
    <property type="protein sequence ID" value="CAK7212815.1"/>
    <property type="molecule type" value="Genomic_DNA"/>
</dbReference>
<accession>A0ABP0AZT8</accession>
<reference evidence="1 2" key="1">
    <citation type="submission" date="2024-01" db="EMBL/GenBank/DDBJ databases">
        <authorList>
            <person name="Allen C."/>
            <person name="Tagirdzhanova G."/>
        </authorList>
    </citation>
    <scope>NUCLEOTIDE SEQUENCE [LARGE SCALE GENOMIC DNA]</scope>
</reference>
<comment type="caution">
    <text evidence="1">The sequence shown here is derived from an EMBL/GenBank/DDBJ whole genome shotgun (WGS) entry which is preliminary data.</text>
</comment>